<proteinExistence type="predicted"/>
<sequence>MDPVLKAVQRIEKRDTEPVDHVAIPWPVTPPSPTQAIWLTLPRDYNRESLQNQGFLLQLGLHFITLSPAPSDREKVSALITCLCGNQEDMIWRGETTCWITTRSSSVSSRRSNAFLSVAMDEECPEEFALKFR</sequence>
<dbReference type="EMBL" id="CM055744">
    <property type="protein sequence ID" value="KAJ7998558.1"/>
    <property type="molecule type" value="Genomic_DNA"/>
</dbReference>
<dbReference type="Proteomes" id="UP001157502">
    <property type="component" value="Chromosome 17"/>
</dbReference>
<comment type="caution">
    <text evidence="1">The sequence shown here is derived from an EMBL/GenBank/DDBJ whole genome shotgun (WGS) entry which is preliminary data.</text>
</comment>
<accession>A0ACC2G486</accession>
<name>A0ACC2G486_DALPE</name>
<organism evidence="1 2">
    <name type="scientific">Dallia pectoralis</name>
    <name type="common">Alaska blackfish</name>
    <dbReference type="NCBI Taxonomy" id="75939"/>
    <lineage>
        <taxon>Eukaryota</taxon>
        <taxon>Metazoa</taxon>
        <taxon>Chordata</taxon>
        <taxon>Craniata</taxon>
        <taxon>Vertebrata</taxon>
        <taxon>Euteleostomi</taxon>
        <taxon>Actinopterygii</taxon>
        <taxon>Neopterygii</taxon>
        <taxon>Teleostei</taxon>
        <taxon>Protacanthopterygii</taxon>
        <taxon>Esociformes</taxon>
        <taxon>Umbridae</taxon>
        <taxon>Dallia</taxon>
    </lineage>
</organism>
<evidence type="ECO:0000313" key="2">
    <source>
        <dbReference type="Proteomes" id="UP001157502"/>
    </source>
</evidence>
<keyword evidence="2" id="KW-1185">Reference proteome</keyword>
<protein>
    <submittedName>
        <fullName evidence="1">Uncharacterized protein</fullName>
    </submittedName>
</protein>
<evidence type="ECO:0000313" key="1">
    <source>
        <dbReference type="EMBL" id="KAJ7998558.1"/>
    </source>
</evidence>
<gene>
    <name evidence="1" type="ORF">DPEC_G00206160</name>
</gene>
<reference evidence="1" key="1">
    <citation type="submission" date="2021-05" db="EMBL/GenBank/DDBJ databases">
        <authorList>
            <person name="Pan Q."/>
            <person name="Jouanno E."/>
            <person name="Zahm M."/>
            <person name="Klopp C."/>
            <person name="Cabau C."/>
            <person name="Louis A."/>
            <person name="Berthelot C."/>
            <person name="Parey E."/>
            <person name="Roest Crollius H."/>
            <person name="Montfort J."/>
            <person name="Robinson-Rechavi M."/>
            <person name="Bouchez O."/>
            <person name="Lampietro C."/>
            <person name="Lopez Roques C."/>
            <person name="Donnadieu C."/>
            <person name="Postlethwait J."/>
            <person name="Bobe J."/>
            <person name="Dillon D."/>
            <person name="Chandos A."/>
            <person name="von Hippel F."/>
            <person name="Guiguen Y."/>
        </authorList>
    </citation>
    <scope>NUCLEOTIDE SEQUENCE</scope>
    <source>
        <strain evidence="1">YG-Jan2019</strain>
    </source>
</reference>